<protein>
    <submittedName>
        <fullName evidence="5">Allophanate hydrolase 2 subunit 2</fullName>
        <ecNumber evidence="5">3.5.1.54</ecNumber>
    </submittedName>
</protein>
<evidence type="ECO:0000313" key="5">
    <source>
        <dbReference type="EMBL" id="GAK99604.1"/>
    </source>
</evidence>
<dbReference type="GO" id="GO:0004039">
    <property type="term" value="F:allophanate hydrolase activity"/>
    <property type="evidence" value="ECO:0007669"/>
    <property type="project" value="UniProtKB-EC"/>
</dbReference>
<dbReference type="PANTHER" id="PTHR43309:SF3">
    <property type="entry name" value="5-OXOPROLINASE SUBUNIT C"/>
    <property type="match status" value="1"/>
</dbReference>
<dbReference type="SMART" id="SM00797">
    <property type="entry name" value="AHS2"/>
    <property type="match status" value="1"/>
</dbReference>
<dbReference type="GO" id="GO:0005524">
    <property type="term" value="F:ATP binding"/>
    <property type="evidence" value="ECO:0007669"/>
    <property type="project" value="UniProtKB-KW"/>
</dbReference>
<organism evidence="5 6">
    <name type="scientific">Nonlabens ulvanivorans</name>
    <name type="common">Persicivirga ulvanivorans</name>
    <dbReference type="NCBI Taxonomy" id="906888"/>
    <lineage>
        <taxon>Bacteria</taxon>
        <taxon>Pseudomonadati</taxon>
        <taxon>Bacteroidota</taxon>
        <taxon>Flavobacteriia</taxon>
        <taxon>Flavobacteriales</taxon>
        <taxon>Flavobacteriaceae</taxon>
        <taxon>Nonlabens</taxon>
    </lineage>
</organism>
<feature type="domain" description="Carboxyltransferase" evidence="4">
    <location>
        <begin position="25"/>
        <end position="280"/>
    </location>
</feature>
<dbReference type="Gene3D" id="2.40.100.10">
    <property type="entry name" value="Cyclophilin-like"/>
    <property type="match status" value="1"/>
</dbReference>
<gene>
    <name evidence="5" type="ORF">JCM19314_3649</name>
</gene>
<dbReference type="AlphaFoldDB" id="A0A090Q947"/>
<dbReference type="EC" id="3.5.1.54" evidence="5"/>
<evidence type="ECO:0000259" key="4">
    <source>
        <dbReference type="SMART" id="SM00797"/>
    </source>
</evidence>
<keyword evidence="3" id="KW-0067">ATP-binding</keyword>
<dbReference type="PANTHER" id="PTHR43309">
    <property type="entry name" value="5-OXOPROLINASE SUBUNIT C"/>
    <property type="match status" value="1"/>
</dbReference>
<name>A0A090Q947_NONUL</name>
<dbReference type="Proteomes" id="UP000029226">
    <property type="component" value="Unassembled WGS sequence"/>
</dbReference>
<accession>A0A090Q947</accession>
<keyword evidence="2 5" id="KW-0378">Hydrolase</keyword>
<reference evidence="5 6" key="1">
    <citation type="journal article" date="2014" name="Genome Announc.">
        <title>Draft Genome Sequences of Marine Flavobacterium Nonlabens Strains NR17, NR24, NR27, NR32, NR33, and Ara13.</title>
        <authorList>
            <person name="Nakanishi M."/>
            <person name="Meirelles P."/>
            <person name="Suzuki R."/>
            <person name="Takatani N."/>
            <person name="Mino S."/>
            <person name="Suda W."/>
            <person name="Oshima K."/>
            <person name="Hattori M."/>
            <person name="Ohkuma M."/>
            <person name="Hosokawa M."/>
            <person name="Miyashita K."/>
            <person name="Thompson F.L."/>
            <person name="Niwa A."/>
            <person name="Sawabe T."/>
            <person name="Sawabe T."/>
        </authorList>
    </citation>
    <scope>NUCLEOTIDE SEQUENCE [LARGE SCALE GENOMIC DNA]</scope>
    <source>
        <strain evidence="6">JCM19314</strain>
    </source>
</reference>
<evidence type="ECO:0000256" key="3">
    <source>
        <dbReference type="ARBA" id="ARBA00022840"/>
    </source>
</evidence>
<evidence type="ECO:0000313" key="6">
    <source>
        <dbReference type="Proteomes" id="UP000029226"/>
    </source>
</evidence>
<dbReference type="InterPro" id="IPR052708">
    <property type="entry name" value="PxpC"/>
</dbReference>
<evidence type="ECO:0000256" key="1">
    <source>
        <dbReference type="ARBA" id="ARBA00022741"/>
    </source>
</evidence>
<sequence length="280" mass="30774">MARLTILNPGFNSTIQDMGRLEYRAYGVPHSGAMDQDSSRLANQLLNNQESDAVIEMTLSGVEIIFSEPTQIAITGAHCKIIVQHLGYESPCVIAVKTGDVVQIGAAMDGNFIYLGIKNGFQTEVSLGSRSYYTGILDNSFLKKGNHLLYDSSGVVSADIFNDMESKWNSSLKAYAGPEFYLLSRKQQEQLLGTSFTISKLWNRMAFQLEETLVHTLSAIKSSPVLPGTIQLTPDGKLIVLMRDAQTTGGYPRVLQLTEEAVNIISQKRVGEAVDFIIKN</sequence>
<dbReference type="EMBL" id="BBMM01000002">
    <property type="protein sequence ID" value="GAK99604.1"/>
    <property type="molecule type" value="Genomic_DNA"/>
</dbReference>
<keyword evidence="1" id="KW-0547">Nucleotide-binding</keyword>
<dbReference type="InterPro" id="IPR003778">
    <property type="entry name" value="CT_A_B"/>
</dbReference>
<proteinExistence type="predicted"/>
<dbReference type="InterPro" id="IPR029000">
    <property type="entry name" value="Cyclophilin-like_dom_sf"/>
</dbReference>
<dbReference type="Pfam" id="PF02626">
    <property type="entry name" value="CT_A_B"/>
    <property type="match status" value="1"/>
</dbReference>
<evidence type="ECO:0000256" key="2">
    <source>
        <dbReference type="ARBA" id="ARBA00022801"/>
    </source>
</evidence>
<comment type="caution">
    <text evidence="5">The sequence shown here is derived from an EMBL/GenBank/DDBJ whole genome shotgun (WGS) entry which is preliminary data.</text>
</comment>